<dbReference type="EMBL" id="BMHH01000017">
    <property type="protein sequence ID" value="GGB04209.1"/>
    <property type="molecule type" value="Genomic_DNA"/>
</dbReference>
<comment type="caution">
    <text evidence="2">The sequence shown here is derived from an EMBL/GenBank/DDBJ whole genome shotgun (WGS) entry which is preliminary data.</text>
</comment>
<dbReference type="RefSeq" id="WP_188825519.1">
    <property type="nucleotide sequence ID" value="NZ_BMHH01000017.1"/>
</dbReference>
<evidence type="ECO:0000313" key="2">
    <source>
        <dbReference type="EMBL" id="GGB04209.1"/>
    </source>
</evidence>
<protein>
    <recommendedName>
        <fullName evidence="1">DUF7673 domain-containing protein</fullName>
    </recommendedName>
</protein>
<reference evidence="2" key="2">
    <citation type="submission" date="2020-09" db="EMBL/GenBank/DDBJ databases">
        <authorList>
            <person name="Sun Q."/>
            <person name="Zhou Y."/>
        </authorList>
    </citation>
    <scope>NUCLEOTIDE SEQUENCE</scope>
    <source>
        <strain evidence="2">CGMCC 1.15082</strain>
    </source>
</reference>
<accession>A0A916WJN4</accession>
<dbReference type="AlphaFoldDB" id="A0A916WJN4"/>
<name>A0A916WJN4_9HYPH</name>
<reference evidence="2" key="1">
    <citation type="journal article" date="2014" name="Int. J. Syst. Evol. Microbiol.">
        <title>Complete genome sequence of Corynebacterium casei LMG S-19264T (=DSM 44701T), isolated from a smear-ripened cheese.</title>
        <authorList>
            <consortium name="US DOE Joint Genome Institute (JGI-PGF)"/>
            <person name="Walter F."/>
            <person name="Albersmeier A."/>
            <person name="Kalinowski J."/>
            <person name="Ruckert C."/>
        </authorList>
    </citation>
    <scope>NUCLEOTIDE SEQUENCE</scope>
    <source>
        <strain evidence="2">CGMCC 1.15082</strain>
    </source>
</reference>
<evidence type="ECO:0000313" key="3">
    <source>
        <dbReference type="Proteomes" id="UP000646478"/>
    </source>
</evidence>
<dbReference type="InterPro" id="IPR056090">
    <property type="entry name" value="DUF7673"/>
</dbReference>
<sequence length="100" mass="11194">MDHATRAAFERLLKIALSDMGQSGRVAAFVLAWWNADTLGGFNIADLSRVDSSIAADMIHVLSWLAAQTGIEYPTAYRSEIEEIIRKWRPEIWAQTTEVA</sequence>
<feature type="domain" description="DUF7673" evidence="1">
    <location>
        <begin position="6"/>
        <end position="89"/>
    </location>
</feature>
<evidence type="ECO:0000259" key="1">
    <source>
        <dbReference type="Pfam" id="PF24720"/>
    </source>
</evidence>
<dbReference type="Pfam" id="PF24720">
    <property type="entry name" value="DUF7673"/>
    <property type="match status" value="1"/>
</dbReference>
<keyword evidence="3" id="KW-1185">Reference proteome</keyword>
<organism evidence="2 3">
    <name type="scientific">Brucella endophytica</name>
    <dbReference type="NCBI Taxonomy" id="1963359"/>
    <lineage>
        <taxon>Bacteria</taxon>
        <taxon>Pseudomonadati</taxon>
        <taxon>Pseudomonadota</taxon>
        <taxon>Alphaproteobacteria</taxon>
        <taxon>Hyphomicrobiales</taxon>
        <taxon>Brucellaceae</taxon>
        <taxon>Brucella/Ochrobactrum group</taxon>
        <taxon>Brucella</taxon>
    </lineage>
</organism>
<dbReference type="Proteomes" id="UP000646478">
    <property type="component" value="Unassembled WGS sequence"/>
</dbReference>
<proteinExistence type="predicted"/>
<gene>
    <name evidence="2" type="ORF">GCM10011491_35410</name>
</gene>